<feature type="region of interest" description="Disordered" evidence="1">
    <location>
        <begin position="44"/>
        <end position="67"/>
    </location>
</feature>
<keyword evidence="3" id="KW-1185">Reference proteome</keyword>
<reference evidence="2" key="1">
    <citation type="journal article" date="2022" name="Front. Genet.">
        <title>Chromosome-Scale Assembly of the Dendrobium nobile Genome Provides Insights Into the Molecular Mechanism of the Biosynthesis of the Medicinal Active Ingredient of Dendrobium.</title>
        <authorList>
            <person name="Xu Q."/>
            <person name="Niu S.-C."/>
            <person name="Li K.-L."/>
            <person name="Zheng P.-J."/>
            <person name="Zhang X.-J."/>
            <person name="Jia Y."/>
            <person name="Liu Y."/>
            <person name="Niu Y.-X."/>
            <person name="Yu L.-H."/>
            <person name="Chen D.-F."/>
            <person name="Zhang G.-Q."/>
        </authorList>
    </citation>
    <scope>NUCLEOTIDE SEQUENCE</scope>
    <source>
        <tissue evidence="2">Leaf</tissue>
    </source>
</reference>
<dbReference type="AlphaFoldDB" id="A0A8T3C638"/>
<name>A0A8T3C638_DENNO</name>
<sequence>MQSCFSPNLGSMKPLGKHVSCSFCKRKTRLKCRDAARAICNRQVSPSKERERGRPFSLYRFDPDKEG</sequence>
<evidence type="ECO:0000313" key="2">
    <source>
        <dbReference type="EMBL" id="KAI0527619.1"/>
    </source>
</evidence>
<evidence type="ECO:0000313" key="3">
    <source>
        <dbReference type="Proteomes" id="UP000829196"/>
    </source>
</evidence>
<dbReference type="EMBL" id="JAGYWB010000003">
    <property type="protein sequence ID" value="KAI0527619.1"/>
    <property type="molecule type" value="Genomic_DNA"/>
</dbReference>
<gene>
    <name evidence="2" type="ORF">KFK09_003224</name>
</gene>
<dbReference type="Proteomes" id="UP000829196">
    <property type="component" value="Unassembled WGS sequence"/>
</dbReference>
<evidence type="ECO:0000256" key="1">
    <source>
        <dbReference type="SAM" id="MobiDB-lite"/>
    </source>
</evidence>
<accession>A0A8T3C638</accession>
<comment type="caution">
    <text evidence="2">The sequence shown here is derived from an EMBL/GenBank/DDBJ whole genome shotgun (WGS) entry which is preliminary data.</text>
</comment>
<dbReference type="SMR" id="A0A8T3C638"/>
<protein>
    <submittedName>
        <fullName evidence="2">Uncharacterized protein</fullName>
    </submittedName>
</protein>
<organism evidence="2 3">
    <name type="scientific">Dendrobium nobile</name>
    <name type="common">Orchid</name>
    <dbReference type="NCBI Taxonomy" id="94219"/>
    <lineage>
        <taxon>Eukaryota</taxon>
        <taxon>Viridiplantae</taxon>
        <taxon>Streptophyta</taxon>
        <taxon>Embryophyta</taxon>
        <taxon>Tracheophyta</taxon>
        <taxon>Spermatophyta</taxon>
        <taxon>Magnoliopsida</taxon>
        <taxon>Liliopsida</taxon>
        <taxon>Asparagales</taxon>
        <taxon>Orchidaceae</taxon>
        <taxon>Epidendroideae</taxon>
        <taxon>Malaxideae</taxon>
        <taxon>Dendrobiinae</taxon>
        <taxon>Dendrobium</taxon>
    </lineage>
</organism>
<proteinExistence type="predicted"/>